<dbReference type="InterPro" id="IPR036047">
    <property type="entry name" value="F-box-like_dom_sf"/>
</dbReference>
<dbReference type="AlphaFoldDB" id="A0A1E5W861"/>
<organism evidence="3 4">
    <name type="scientific">Dichanthelium oligosanthes</name>
    <dbReference type="NCBI Taxonomy" id="888268"/>
    <lineage>
        <taxon>Eukaryota</taxon>
        <taxon>Viridiplantae</taxon>
        <taxon>Streptophyta</taxon>
        <taxon>Embryophyta</taxon>
        <taxon>Tracheophyta</taxon>
        <taxon>Spermatophyta</taxon>
        <taxon>Magnoliopsida</taxon>
        <taxon>Liliopsida</taxon>
        <taxon>Poales</taxon>
        <taxon>Poaceae</taxon>
        <taxon>PACMAD clade</taxon>
        <taxon>Panicoideae</taxon>
        <taxon>Panicodae</taxon>
        <taxon>Paniceae</taxon>
        <taxon>Dichantheliinae</taxon>
        <taxon>Dichanthelium</taxon>
    </lineage>
</organism>
<proteinExistence type="predicted"/>
<dbReference type="PANTHER" id="PTHR32133:SF408">
    <property type="entry name" value="OS07G0120400 PROTEIN"/>
    <property type="match status" value="1"/>
</dbReference>
<dbReference type="Pfam" id="PF00646">
    <property type="entry name" value="F-box"/>
    <property type="match status" value="2"/>
</dbReference>
<feature type="region of interest" description="Disordered" evidence="1">
    <location>
        <begin position="292"/>
        <end position="331"/>
    </location>
</feature>
<dbReference type="Proteomes" id="UP000095767">
    <property type="component" value="Unassembled WGS sequence"/>
</dbReference>
<dbReference type="InterPro" id="IPR056594">
    <property type="entry name" value="AT5G49610-like_b-prop"/>
</dbReference>
<comment type="caution">
    <text evidence="3">The sequence shown here is derived from an EMBL/GenBank/DDBJ whole genome shotgun (WGS) entry which is preliminary data.</text>
</comment>
<dbReference type="Pfam" id="PF23635">
    <property type="entry name" value="Beta-prop_AT5G49610-like"/>
    <property type="match status" value="1"/>
</dbReference>
<feature type="compositionally biased region" description="Low complexity" evidence="1">
    <location>
        <begin position="305"/>
        <end position="314"/>
    </location>
</feature>
<feature type="domain" description="F-box" evidence="2">
    <location>
        <begin position="10"/>
        <end position="53"/>
    </location>
</feature>
<keyword evidence="4" id="KW-1185">Reference proteome</keyword>
<evidence type="ECO:0000259" key="2">
    <source>
        <dbReference type="SMART" id="SM00256"/>
    </source>
</evidence>
<evidence type="ECO:0000313" key="4">
    <source>
        <dbReference type="Proteomes" id="UP000095767"/>
    </source>
</evidence>
<name>A0A1E5W861_9POAL</name>
<dbReference type="PANTHER" id="PTHR32133">
    <property type="entry name" value="OS07G0120400 PROTEIN"/>
    <property type="match status" value="1"/>
</dbReference>
<dbReference type="InterPro" id="IPR001810">
    <property type="entry name" value="F-box_dom"/>
</dbReference>
<protein>
    <recommendedName>
        <fullName evidence="2">F-box domain-containing protein</fullName>
    </recommendedName>
</protein>
<feature type="domain" description="F-box" evidence="2">
    <location>
        <begin position="334"/>
        <end position="378"/>
    </location>
</feature>
<gene>
    <name evidence="3" type="ORF">BAE44_0005542</name>
</gene>
<dbReference type="EMBL" id="LWDX02018711">
    <property type="protein sequence ID" value="OEL33440.1"/>
    <property type="molecule type" value="Genomic_DNA"/>
</dbReference>
<evidence type="ECO:0000256" key="1">
    <source>
        <dbReference type="SAM" id="MobiDB-lite"/>
    </source>
</evidence>
<evidence type="ECO:0000313" key="3">
    <source>
        <dbReference type="EMBL" id="OEL33440.1"/>
    </source>
</evidence>
<dbReference type="SUPFAM" id="SSF81383">
    <property type="entry name" value="F-box domain"/>
    <property type="match status" value="2"/>
</dbReference>
<sequence>MAPPRPPPELIDDAVAEILLRLPPDEPAHLVRASLVCKPWRRILSSAAFLRRYRRFHGSPPLLGFFRGYYRFHHIPRFVPTTDASPFRQGVLDRRSYFPLDCRHGRVLLKKPNTESLTVWDPVTGHREEVREPGFLWFSAAVLCAVSGCDHRDCHGGPYLLLCMGSDSMARLTQACVYSSQAGSWGALISAHVGRDCVCPSRGTLVGDEIHIVLALRDKILKFNFVEHSLSVIDPPDLLCLQQIAIASSDKLITTDLVADLCFGYSILIEPAYELQENFAISVNFDPTPGDLGGCGRTRPRSRRSSPSSSPYRSLFPKPSHQRAMATPSQPPELTADLIGEIILRLQPDDPACLMRASLVCKLWRGIISDPTFPGRYRGFHRTPPLLGFFHNLYCGSSSVARFVSIVAAPPFPQPEPDSHGSWALDCRHGRVLLREMGSHKFAVWDPMTGHRRELHGPSISYSYMSYSAAAVLCGADGCDHLDCHGGPFLVVLVCPSYRAGVTRACVYSSKSGAWGAPASVDSGANYFDTYRKRGAVVRDEIYLIFEIGARILKYDMGKHCLSVIDPPDNYGEGTVLMPMEDGSLGFAGSRNYSIYLWSRKVDSDGVARWMQCRVIALEKLIPVSKSCSQALARVVGFAEGVGVVFVRNGGAGTFMIELKSERVRKVKSIAILHCLPLLEFPQYSRYIPAPLLDRNFSGYRFCMGFCTSAM</sequence>
<accession>A0A1E5W861</accession>
<reference evidence="3 4" key="1">
    <citation type="submission" date="2016-09" db="EMBL/GenBank/DDBJ databases">
        <title>The draft genome of Dichanthelium oligosanthes: A C3 panicoid grass species.</title>
        <authorList>
            <person name="Studer A.J."/>
            <person name="Schnable J.C."/>
            <person name="Brutnell T.P."/>
        </authorList>
    </citation>
    <scope>NUCLEOTIDE SEQUENCE [LARGE SCALE GENOMIC DNA]</scope>
    <source>
        <strain evidence="4">cv. Kellogg 1175</strain>
        <tissue evidence="3">Leaf</tissue>
    </source>
</reference>
<dbReference type="SMART" id="SM00256">
    <property type="entry name" value="FBOX"/>
    <property type="match status" value="2"/>
</dbReference>